<dbReference type="Pfam" id="PF01590">
    <property type="entry name" value="GAF"/>
    <property type="match status" value="1"/>
</dbReference>
<organism evidence="3 4">
    <name type="scientific">Massilia aurea</name>
    <dbReference type="NCBI Taxonomy" id="373040"/>
    <lineage>
        <taxon>Bacteria</taxon>
        <taxon>Pseudomonadati</taxon>
        <taxon>Pseudomonadota</taxon>
        <taxon>Betaproteobacteria</taxon>
        <taxon>Burkholderiales</taxon>
        <taxon>Oxalobacteraceae</taxon>
        <taxon>Telluria group</taxon>
        <taxon>Massilia</taxon>
    </lineage>
</organism>
<name>A0A7X0CFQ5_9BURK</name>
<accession>A0A7X0CFQ5</accession>
<comment type="caution">
    <text evidence="3">The sequence shown here is derived from an EMBL/GenBank/DDBJ whole genome shotgun (WGS) entry which is preliminary data.</text>
</comment>
<dbReference type="CDD" id="cd04762">
    <property type="entry name" value="HTH_MerR-trunc"/>
    <property type="match status" value="1"/>
</dbReference>
<feature type="domain" description="Helix-turn-helix" evidence="2">
    <location>
        <begin position="11"/>
        <end position="60"/>
    </location>
</feature>
<dbReference type="PANTHER" id="PTHR43102:SF2">
    <property type="entry name" value="GAF DOMAIN-CONTAINING PROTEIN"/>
    <property type="match status" value="1"/>
</dbReference>
<dbReference type="SUPFAM" id="SSF46955">
    <property type="entry name" value="Putative DNA-binding domain"/>
    <property type="match status" value="1"/>
</dbReference>
<dbReference type="InterPro" id="IPR003018">
    <property type="entry name" value="GAF"/>
</dbReference>
<evidence type="ECO:0000313" key="3">
    <source>
        <dbReference type="EMBL" id="MBB6135342.1"/>
    </source>
</evidence>
<dbReference type="InterPro" id="IPR029016">
    <property type="entry name" value="GAF-like_dom_sf"/>
</dbReference>
<feature type="domain" description="GAF" evidence="1">
    <location>
        <begin position="115"/>
        <end position="241"/>
    </location>
</feature>
<evidence type="ECO:0000259" key="2">
    <source>
        <dbReference type="Pfam" id="PF12728"/>
    </source>
</evidence>
<dbReference type="Proteomes" id="UP000540787">
    <property type="component" value="Unassembled WGS sequence"/>
</dbReference>
<evidence type="ECO:0000313" key="4">
    <source>
        <dbReference type="Proteomes" id="UP000540787"/>
    </source>
</evidence>
<keyword evidence="4" id="KW-1185">Reference proteome</keyword>
<sequence length="248" mass="27288">MKTHEFNDPILTTREAAQLLGVAVSTAQVWMESGDLPAWKTPGGHRRVRYSAVMRLVRERVASKDEVKAARPSGTAELATEFLPAAAPDYPVPANEAQRLTALAQSGLMDSEDDAAFDRLTWLAGHATACPMALITLLSAERQWCKSRVGVENRETTRSSAFCSHALMQDEPFVVEDASADPRFADNPMVTGAPFIRFYAGYPVRTADGLALGSLCVLDTEPRRLREREMRALRELAVLASDEVQRRA</sequence>
<dbReference type="InterPro" id="IPR041657">
    <property type="entry name" value="HTH_17"/>
</dbReference>
<dbReference type="InterPro" id="IPR009061">
    <property type="entry name" value="DNA-bd_dom_put_sf"/>
</dbReference>
<evidence type="ECO:0000259" key="1">
    <source>
        <dbReference type="Pfam" id="PF01590"/>
    </source>
</evidence>
<dbReference type="EMBL" id="JACHBX010000004">
    <property type="protein sequence ID" value="MBB6135342.1"/>
    <property type="molecule type" value="Genomic_DNA"/>
</dbReference>
<dbReference type="AlphaFoldDB" id="A0A7X0CFQ5"/>
<dbReference type="InterPro" id="IPR010093">
    <property type="entry name" value="SinI_DNA-bd"/>
</dbReference>
<dbReference type="NCBIfam" id="TIGR01764">
    <property type="entry name" value="excise"/>
    <property type="match status" value="1"/>
</dbReference>
<gene>
    <name evidence="3" type="ORF">HD842_003509</name>
</gene>
<dbReference type="Gene3D" id="3.30.450.40">
    <property type="match status" value="1"/>
</dbReference>
<protein>
    <submittedName>
        <fullName evidence="3">Excisionase family DNA binding protein</fullName>
    </submittedName>
</protein>
<dbReference type="SUPFAM" id="SSF55781">
    <property type="entry name" value="GAF domain-like"/>
    <property type="match status" value="1"/>
</dbReference>
<proteinExistence type="predicted"/>
<reference evidence="3 4" key="1">
    <citation type="submission" date="2020-08" db="EMBL/GenBank/DDBJ databases">
        <title>The Agave Microbiome: Exploring the role of microbial communities in plant adaptations to desert environments.</title>
        <authorList>
            <person name="Partida-Martinez L.P."/>
        </authorList>
    </citation>
    <scope>NUCLEOTIDE SEQUENCE [LARGE SCALE GENOMIC DNA]</scope>
    <source>
        <strain evidence="3 4">AT3.2</strain>
    </source>
</reference>
<dbReference type="RefSeq" id="WP_183556022.1">
    <property type="nucleotide sequence ID" value="NZ_JACHBX010000004.1"/>
</dbReference>
<dbReference type="Pfam" id="PF12728">
    <property type="entry name" value="HTH_17"/>
    <property type="match status" value="1"/>
</dbReference>
<dbReference type="Gene3D" id="1.10.1660.10">
    <property type="match status" value="1"/>
</dbReference>
<dbReference type="PANTHER" id="PTHR43102">
    <property type="entry name" value="SLR1143 PROTEIN"/>
    <property type="match status" value="1"/>
</dbReference>
<dbReference type="GO" id="GO:0003677">
    <property type="term" value="F:DNA binding"/>
    <property type="evidence" value="ECO:0007669"/>
    <property type="project" value="InterPro"/>
</dbReference>